<evidence type="ECO:0000313" key="2">
    <source>
        <dbReference type="EMBL" id="ACE83897.1"/>
    </source>
</evidence>
<keyword evidence="3" id="KW-1185">Reference proteome</keyword>
<evidence type="ECO:0000256" key="1">
    <source>
        <dbReference type="SAM" id="Phobius"/>
    </source>
</evidence>
<dbReference type="eggNOG" id="COG3198">
    <property type="taxonomic scope" value="Bacteria"/>
</dbReference>
<dbReference type="Pfam" id="PF05751">
    <property type="entry name" value="FixH"/>
    <property type="match status" value="1"/>
</dbReference>
<keyword evidence="1" id="KW-1133">Transmembrane helix</keyword>
<keyword evidence="1" id="KW-0812">Transmembrane</keyword>
<dbReference type="InterPro" id="IPR008620">
    <property type="entry name" value="FixH"/>
</dbReference>
<dbReference type="EMBL" id="CP000934">
    <property type="protein sequence ID" value="ACE83897.1"/>
    <property type="molecule type" value="Genomic_DNA"/>
</dbReference>
<keyword evidence="1" id="KW-0472">Membrane</keyword>
<gene>
    <name evidence="2" type="ordered locus">CJA_2629</name>
</gene>
<accession>B3PLK9</accession>
<dbReference type="KEGG" id="cja:CJA_2629"/>
<dbReference type="HOGENOM" id="CLU_100979_2_0_6"/>
<feature type="transmembrane region" description="Helical" evidence="1">
    <location>
        <begin position="7"/>
        <end position="31"/>
    </location>
</feature>
<reference evidence="2 3" key="1">
    <citation type="journal article" date="2008" name="J. Bacteriol.">
        <title>Insights into plant cell wall degradation from the genome sequence of the soil bacterium Cellvibrio japonicus.</title>
        <authorList>
            <person name="Deboy R.T."/>
            <person name="Mongodin E.F."/>
            <person name="Fouts D.E."/>
            <person name="Tailford L.E."/>
            <person name="Khouri H."/>
            <person name="Emerson J.B."/>
            <person name="Mohamoud Y."/>
            <person name="Watkins K."/>
            <person name="Henrissat B."/>
            <person name="Gilbert H.J."/>
            <person name="Nelson K.E."/>
        </authorList>
    </citation>
    <scope>NUCLEOTIDE SEQUENCE [LARGE SCALE GENOMIC DNA]</scope>
    <source>
        <strain evidence="2 3">Ueda107</strain>
    </source>
</reference>
<sequence>MPWYRQFWFWFVFGPLIFIIILCGFTVSIALNNADDVIIDNYYKEGRMINQTLDQDKRAKALGLSAELRFDLESGEVILRFPHIPDDASLIPEQLLLFMSHPVKASRDQPIQLRAMGAGQYHGELAIRPEYAWYLTLYPVVELAQRNQADWSLSGEINFSKGESTLLQPRVN</sequence>
<name>B3PLK9_CELJU</name>
<protein>
    <recommendedName>
        <fullName evidence="4">Nitrogen fixation protein FixH</fullName>
    </recommendedName>
</protein>
<dbReference type="AlphaFoldDB" id="B3PLK9"/>
<evidence type="ECO:0000313" key="3">
    <source>
        <dbReference type="Proteomes" id="UP000001036"/>
    </source>
</evidence>
<dbReference type="STRING" id="498211.CJA_2629"/>
<evidence type="ECO:0008006" key="4">
    <source>
        <dbReference type="Google" id="ProtNLM"/>
    </source>
</evidence>
<dbReference type="Proteomes" id="UP000001036">
    <property type="component" value="Chromosome"/>
</dbReference>
<organism evidence="2 3">
    <name type="scientific">Cellvibrio japonicus (strain Ueda107)</name>
    <name type="common">Pseudomonas fluorescens subsp. cellulosa</name>
    <dbReference type="NCBI Taxonomy" id="498211"/>
    <lineage>
        <taxon>Bacteria</taxon>
        <taxon>Pseudomonadati</taxon>
        <taxon>Pseudomonadota</taxon>
        <taxon>Gammaproteobacteria</taxon>
        <taxon>Cellvibrionales</taxon>
        <taxon>Cellvibrionaceae</taxon>
        <taxon>Cellvibrio</taxon>
    </lineage>
</organism>
<proteinExistence type="predicted"/>